<dbReference type="EMBL" id="ABEU02000002">
    <property type="protein sequence ID" value="PNR59291.1"/>
    <property type="molecule type" value="Genomic_DNA"/>
</dbReference>
<evidence type="ECO:0000313" key="3">
    <source>
        <dbReference type="Proteomes" id="UP000006727"/>
    </source>
</evidence>
<gene>
    <name evidence="1" type="ORF">PHYPA_002082</name>
</gene>
<keyword evidence="3" id="KW-1185">Reference proteome</keyword>
<evidence type="ECO:0000313" key="2">
    <source>
        <dbReference type="EnsemblPlants" id="Pp3c2_2320V3.1"/>
    </source>
</evidence>
<organism evidence="1">
    <name type="scientific">Physcomitrium patens</name>
    <name type="common">Spreading-leaved earth moss</name>
    <name type="synonym">Physcomitrella patens</name>
    <dbReference type="NCBI Taxonomy" id="3218"/>
    <lineage>
        <taxon>Eukaryota</taxon>
        <taxon>Viridiplantae</taxon>
        <taxon>Streptophyta</taxon>
        <taxon>Embryophyta</taxon>
        <taxon>Bryophyta</taxon>
        <taxon>Bryophytina</taxon>
        <taxon>Bryopsida</taxon>
        <taxon>Funariidae</taxon>
        <taxon>Funariales</taxon>
        <taxon>Funariaceae</taxon>
        <taxon>Physcomitrium</taxon>
    </lineage>
</organism>
<sequence>MKIGGPTASVVRIGRRVHKSHVDHSTLKVVRRIRLRLRGLSKTPLYTIYFFRPLIVTSCRAKYISLIVEHLNKWIEFMALPQNSSKLLAMTFLIKYWYILECFLKS</sequence>
<reference evidence="1 3" key="2">
    <citation type="journal article" date="2018" name="Plant J.">
        <title>The Physcomitrella patens chromosome-scale assembly reveals moss genome structure and evolution.</title>
        <authorList>
            <person name="Lang D."/>
            <person name="Ullrich K.K."/>
            <person name="Murat F."/>
            <person name="Fuchs J."/>
            <person name="Jenkins J."/>
            <person name="Haas F.B."/>
            <person name="Piednoel M."/>
            <person name="Gundlach H."/>
            <person name="Van Bel M."/>
            <person name="Meyberg R."/>
            <person name="Vives C."/>
            <person name="Morata J."/>
            <person name="Symeonidi A."/>
            <person name="Hiss M."/>
            <person name="Muchero W."/>
            <person name="Kamisugi Y."/>
            <person name="Saleh O."/>
            <person name="Blanc G."/>
            <person name="Decker E.L."/>
            <person name="van Gessel N."/>
            <person name="Grimwood J."/>
            <person name="Hayes R.D."/>
            <person name="Graham S.W."/>
            <person name="Gunter L.E."/>
            <person name="McDaniel S.F."/>
            <person name="Hoernstein S.N.W."/>
            <person name="Larsson A."/>
            <person name="Li F.W."/>
            <person name="Perroud P.F."/>
            <person name="Phillips J."/>
            <person name="Ranjan P."/>
            <person name="Rokshar D.S."/>
            <person name="Rothfels C.J."/>
            <person name="Schneider L."/>
            <person name="Shu S."/>
            <person name="Stevenson D.W."/>
            <person name="Thummler F."/>
            <person name="Tillich M."/>
            <person name="Villarreal Aguilar J.C."/>
            <person name="Widiez T."/>
            <person name="Wong G.K."/>
            <person name="Wymore A."/>
            <person name="Zhang Y."/>
            <person name="Zimmer A.D."/>
            <person name="Quatrano R.S."/>
            <person name="Mayer K.F.X."/>
            <person name="Goodstein D."/>
            <person name="Casacuberta J.M."/>
            <person name="Vandepoele K."/>
            <person name="Reski R."/>
            <person name="Cuming A.C."/>
            <person name="Tuskan G.A."/>
            <person name="Maumus F."/>
            <person name="Salse J."/>
            <person name="Schmutz J."/>
            <person name="Rensing S.A."/>
        </authorList>
    </citation>
    <scope>NUCLEOTIDE SEQUENCE [LARGE SCALE GENOMIC DNA]</scope>
    <source>
        <strain evidence="2 3">cv. Gransden 2004</strain>
    </source>
</reference>
<proteinExistence type="predicted"/>
<evidence type="ECO:0000313" key="1">
    <source>
        <dbReference type="EMBL" id="PNR59291.1"/>
    </source>
</evidence>
<name>A0A2K1KZV1_PHYPA</name>
<protein>
    <submittedName>
        <fullName evidence="1 2">Uncharacterized protein</fullName>
    </submittedName>
</protein>
<dbReference type="InParanoid" id="A0A2K1KZV1"/>
<accession>A0A2K1KZV1</accession>
<reference evidence="1 3" key="1">
    <citation type="journal article" date="2008" name="Science">
        <title>The Physcomitrella genome reveals evolutionary insights into the conquest of land by plants.</title>
        <authorList>
            <person name="Rensing S."/>
            <person name="Lang D."/>
            <person name="Zimmer A."/>
            <person name="Terry A."/>
            <person name="Salamov A."/>
            <person name="Shapiro H."/>
            <person name="Nishiyama T."/>
            <person name="Perroud P.-F."/>
            <person name="Lindquist E."/>
            <person name="Kamisugi Y."/>
            <person name="Tanahashi T."/>
            <person name="Sakakibara K."/>
            <person name="Fujita T."/>
            <person name="Oishi K."/>
            <person name="Shin-I T."/>
            <person name="Kuroki Y."/>
            <person name="Toyoda A."/>
            <person name="Suzuki Y."/>
            <person name="Hashimoto A."/>
            <person name="Yamaguchi K."/>
            <person name="Sugano A."/>
            <person name="Kohara Y."/>
            <person name="Fujiyama A."/>
            <person name="Anterola A."/>
            <person name="Aoki S."/>
            <person name="Ashton N."/>
            <person name="Barbazuk W.B."/>
            <person name="Barker E."/>
            <person name="Bennetzen J."/>
            <person name="Bezanilla M."/>
            <person name="Blankenship R."/>
            <person name="Cho S.H."/>
            <person name="Dutcher S."/>
            <person name="Estelle M."/>
            <person name="Fawcett J.A."/>
            <person name="Gundlach H."/>
            <person name="Hanada K."/>
            <person name="Heyl A."/>
            <person name="Hicks K.A."/>
            <person name="Hugh J."/>
            <person name="Lohr M."/>
            <person name="Mayer K."/>
            <person name="Melkozernov A."/>
            <person name="Murata T."/>
            <person name="Nelson D."/>
            <person name="Pils B."/>
            <person name="Prigge M."/>
            <person name="Reiss B."/>
            <person name="Renner T."/>
            <person name="Rombauts S."/>
            <person name="Rushton P."/>
            <person name="Sanderfoot A."/>
            <person name="Schween G."/>
            <person name="Shiu S.-H."/>
            <person name="Stueber K."/>
            <person name="Theodoulou F.L."/>
            <person name="Tu H."/>
            <person name="Van de Peer Y."/>
            <person name="Verrier P.J."/>
            <person name="Waters E."/>
            <person name="Wood A."/>
            <person name="Yang L."/>
            <person name="Cove D."/>
            <person name="Cuming A."/>
            <person name="Hasebe M."/>
            <person name="Lucas S."/>
            <person name="Mishler D.B."/>
            <person name="Reski R."/>
            <person name="Grigoriev I."/>
            <person name="Quatrano R.S."/>
            <person name="Boore J.L."/>
        </authorList>
    </citation>
    <scope>NUCLEOTIDE SEQUENCE [LARGE SCALE GENOMIC DNA]</scope>
    <source>
        <strain evidence="2 3">cv. Gransden 2004</strain>
    </source>
</reference>
<dbReference type="Gramene" id="Pp3c2_2320V3.1">
    <property type="protein sequence ID" value="Pp3c2_2320V3.1"/>
    <property type="gene ID" value="Pp3c2_2320"/>
</dbReference>
<dbReference type="EnsemblPlants" id="Pp3c2_2320V3.1">
    <property type="protein sequence ID" value="Pp3c2_2320V3.1"/>
    <property type="gene ID" value="Pp3c2_2320"/>
</dbReference>
<dbReference type="Proteomes" id="UP000006727">
    <property type="component" value="Chromosome 2"/>
</dbReference>
<dbReference type="AlphaFoldDB" id="A0A2K1KZV1"/>
<reference evidence="2" key="3">
    <citation type="submission" date="2020-12" db="UniProtKB">
        <authorList>
            <consortium name="EnsemblPlants"/>
        </authorList>
    </citation>
    <scope>IDENTIFICATION</scope>
</reference>